<organism evidence="16 17">
    <name type="scientific">Callosobruchus maculatus</name>
    <name type="common">Southern cowpea weevil</name>
    <name type="synonym">Pulse bruchid</name>
    <dbReference type="NCBI Taxonomy" id="64391"/>
    <lineage>
        <taxon>Eukaryota</taxon>
        <taxon>Metazoa</taxon>
        <taxon>Ecdysozoa</taxon>
        <taxon>Arthropoda</taxon>
        <taxon>Hexapoda</taxon>
        <taxon>Insecta</taxon>
        <taxon>Pterygota</taxon>
        <taxon>Neoptera</taxon>
        <taxon>Endopterygota</taxon>
        <taxon>Coleoptera</taxon>
        <taxon>Polyphaga</taxon>
        <taxon>Cucujiformia</taxon>
        <taxon>Chrysomeloidea</taxon>
        <taxon>Chrysomelidae</taxon>
        <taxon>Bruchinae</taxon>
        <taxon>Bruchini</taxon>
        <taxon>Callosobruchus</taxon>
    </lineage>
</organism>
<gene>
    <name evidence="16" type="ORF">CALMAC_LOCUS9423</name>
</gene>
<comment type="similarity">
    <text evidence="5 15">Belongs to the cytochrome P450 family.</text>
</comment>
<dbReference type="GO" id="GO:0005506">
    <property type="term" value="F:iron ion binding"/>
    <property type="evidence" value="ECO:0007669"/>
    <property type="project" value="InterPro"/>
</dbReference>
<dbReference type="InterPro" id="IPR002401">
    <property type="entry name" value="Cyt_P450_E_grp-I"/>
</dbReference>
<dbReference type="InterPro" id="IPR001128">
    <property type="entry name" value="Cyt_P450"/>
</dbReference>
<keyword evidence="9" id="KW-0492">Microsome</keyword>
<dbReference type="AlphaFoldDB" id="A0A653CKU3"/>
<evidence type="ECO:0000256" key="12">
    <source>
        <dbReference type="ARBA" id="ARBA00023033"/>
    </source>
</evidence>
<evidence type="ECO:0000256" key="5">
    <source>
        <dbReference type="ARBA" id="ARBA00010617"/>
    </source>
</evidence>
<evidence type="ECO:0000256" key="3">
    <source>
        <dbReference type="ARBA" id="ARBA00004174"/>
    </source>
</evidence>
<evidence type="ECO:0000313" key="17">
    <source>
        <dbReference type="Proteomes" id="UP000410492"/>
    </source>
</evidence>
<dbReference type="PROSITE" id="PS00086">
    <property type="entry name" value="CYTOCHROME_P450"/>
    <property type="match status" value="1"/>
</dbReference>
<proteinExistence type="inferred from homology"/>
<dbReference type="InterPro" id="IPR036396">
    <property type="entry name" value="Cyt_P450_sf"/>
</dbReference>
<evidence type="ECO:0000256" key="7">
    <source>
        <dbReference type="ARBA" id="ARBA00022723"/>
    </source>
</evidence>
<evidence type="ECO:0000256" key="6">
    <source>
        <dbReference type="ARBA" id="ARBA00022617"/>
    </source>
</evidence>
<evidence type="ECO:0000256" key="14">
    <source>
        <dbReference type="PIRSR" id="PIRSR602401-1"/>
    </source>
</evidence>
<keyword evidence="10 15" id="KW-0560">Oxidoreductase</keyword>
<dbReference type="CDD" id="cd11056">
    <property type="entry name" value="CYP6-like"/>
    <property type="match status" value="1"/>
</dbReference>
<keyword evidence="8" id="KW-0256">Endoplasmic reticulum</keyword>
<name>A0A653CKU3_CALMS</name>
<evidence type="ECO:0000256" key="4">
    <source>
        <dbReference type="ARBA" id="ARBA00004406"/>
    </source>
</evidence>
<dbReference type="GO" id="GO:0016705">
    <property type="term" value="F:oxidoreductase activity, acting on paired donors, with incorporation or reduction of molecular oxygen"/>
    <property type="evidence" value="ECO:0007669"/>
    <property type="project" value="InterPro"/>
</dbReference>
<accession>A0A653CKU3</accession>
<dbReference type="PANTHER" id="PTHR24292">
    <property type="entry name" value="CYTOCHROME P450"/>
    <property type="match status" value="1"/>
</dbReference>
<evidence type="ECO:0000256" key="8">
    <source>
        <dbReference type="ARBA" id="ARBA00022824"/>
    </source>
</evidence>
<keyword evidence="17" id="KW-1185">Reference proteome</keyword>
<evidence type="ECO:0000313" key="16">
    <source>
        <dbReference type="EMBL" id="VEN47740.1"/>
    </source>
</evidence>
<dbReference type="EMBL" id="CAACVG010007952">
    <property type="protein sequence ID" value="VEN47740.1"/>
    <property type="molecule type" value="Genomic_DNA"/>
</dbReference>
<evidence type="ECO:0008006" key="18">
    <source>
        <dbReference type="Google" id="ProtNLM"/>
    </source>
</evidence>
<comment type="cofactor">
    <cofactor evidence="1 14">
        <name>heme</name>
        <dbReference type="ChEBI" id="CHEBI:30413"/>
    </cofactor>
</comment>
<dbReference type="PANTHER" id="PTHR24292:SF84">
    <property type="entry name" value="CYTOCHROME P450 28A5-RELATED"/>
    <property type="match status" value="1"/>
</dbReference>
<keyword evidence="7 14" id="KW-0479">Metal-binding</keyword>
<keyword evidence="13" id="KW-0472">Membrane</keyword>
<dbReference type="PRINTS" id="PR00463">
    <property type="entry name" value="EP450I"/>
</dbReference>
<feature type="binding site" description="axial binding residue" evidence="14">
    <location>
        <position position="363"/>
    </location>
    <ligand>
        <name>heme</name>
        <dbReference type="ChEBI" id="CHEBI:30413"/>
    </ligand>
    <ligandPart>
        <name>Fe</name>
        <dbReference type="ChEBI" id="CHEBI:18248"/>
    </ligandPart>
</feature>
<evidence type="ECO:0000256" key="2">
    <source>
        <dbReference type="ARBA" id="ARBA00003690"/>
    </source>
</evidence>
<dbReference type="SUPFAM" id="SSF48264">
    <property type="entry name" value="Cytochrome P450"/>
    <property type="match status" value="1"/>
</dbReference>
<dbReference type="Gene3D" id="1.10.630.10">
    <property type="entry name" value="Cytochrome P450"/>
    <property type="match status" value="1"/>
</dbReference>
<keyword evidence="12 15" id="KW-0503">Monooxygenase</keyword>
<evidence type="ECO:0000256" key="10">
    <source>
        <dbReference type="ARBA" id="ARBA00023002"/>
    </source>
</evidence>
<reference evidence="16 17" key="1">
    <citation type="submission" date="2019-01" db="EMBL/GenBank/DDBJ databases">
        <authorList>
            <person name="Sayadi A."/>
        </authorList>
    </citation>
    <scope>NUCLEOTIDE SEQUENCE [LARGE SCALE GENOMIC DNA]</scope>
</reference>
<evidence type="ECO:0000256" key="13">
    <source>
        <dbReference type="ARBA" id="ARBA00023136"/>
    </source>
</evidence>
<sequence>MLTPCLIVRDFDLLKTVEIKDFSSFHDNDIYVQMSSDVIFGGNPFVLKGEDWKEKRTRITNAFTSGKIKAMFASMTKAANQMVDYLNKVVGDGKTFETLDFSSNYTLQTVLTCAYGIEVKVFEEPDSQFVKMGKKILQPTTFDGLVFYLATLYPKITKFINVRFANPETTEQVFEMIRAAFDYREKNNTESKDFLGSLAPLRAVFGENSVLSLASAFFVDGQATTGLVMGCILHDLANNPEVQEKLRAEVNEYFEKDNGQLSYESIQEMPYLDACFKESLRTQPVFQFLTKVCTKEYTYTPPDGSHPPVIIEKGTPVILPIYAVHNDPRYFEEPTKYMPERFLDKDKASTQYFMPFGDGPRACIGRRFGTTQVKTGLAYFINSFQVSLRPNADPSIKIDPWEFLSIPIGGFKVDFKKLQR</sequence>
<dbReference type="GO" id="GO:0020037">
    <property type="term" value="F:heme binding"/>
    <property type="evidence" value="ECO:0007669"/>
    <property type="project" value="InterPro"/>
</dbReference>
<evidence type="ECO:0000256" key="9">
    <source>
        <dbReference type="ARBA" id="ARBA00022848"/>
    </source>
</evidence>
<dbReference type="OrthoDB" id="2789670at2759"/>
<evidence type="ECO:0000256" key="15">
    <source>
        <dbReference type="RuleBase" id="RU000461"/>
    </source>
</evidence>
<dbReference type="Pfam" id="PF00067">
    <property type="entry name" value="p450"/>
    <property type="match status" value="1"/>
</dbReference>
<comment type="function">
    <text evidence="2">May be involved in the metabolism of insect hormones and in the breakdown of synthetic insecticides.</text>
</comment>
<dbReference type="GO" id="GO:0005789">
    <property type="term" value="C:endoplasmic reticulum membrane"/>
    <property type="evidence" value="ECO:0007669"/>
    <property type="project" value="UniProtKB-SubCell"/>
</dbReference>
<evidence type="ECO:0000256" key="11">
    <source>
        <dbReference type="ARBA" id="ARBA00023004"/>
    </source>
</evidence>
<dbReference type="PRINTS" id="PR00385">
    <property type="entry name" value="P450"/>
</dbReference>
<dbReference type="InterPro" id="IPR050476">
    <property type="entry name" value="Insect_CytP450_Detox"/>
</dbReference>
<keyword evidence="6 14" id="KW-0349">Heme</keyword>
<protein>
    <recommendedName>
        <fullName evidence="18">Cytochrome P450</fullName>
    </recommendedName>
</protein>
<evidence type="ECO:0000256" key="1">
    <source>
        <dbReference type="ARBA" id="ARBA00001971"/>
    </source>
</evidence>
<dbReference type="InterPro" id="IPR017972">
    <property type="entry name" value="Cyt_P450_CS"/>
</dbReference>
<dbReference type="Proteomes" id="UP000410492">
    <property type="component" value="Unassembled WGS sequence"/>
</dbReference>
<dbReference type="GO" id="GO:0004497">
    <property type="term" value="F:monooxygenase activity"/>
    <property type="evidence" value="ECO:0007669"/>
    <property type="project" value="UniProtKB-KW"/>
</dbReference>
<comment type="subcellular location">
    <subcellularLocation>
        <location evidence="4">Endoplasmic reticulum membrane</location>
        <topology evidence="4">Peripheral membrane protein</topology>
    </subcellularLocation>
    <subcellularLocation>
        <location evidence="3">Microsome membrane</location>
        <topology evidence="3">Peripheral membrane protein</topology>
    </subcellularLocation>
</comment>
<keyword evidence="11 14" id="KW-0408">Iron</keyword>